<proteinExistence type="inferred from homology"/>
<dbReference type="SUPFAM" id="SSF51445">
    <property type="entry name" value="(Trans)glycosidases"/>
    <property type="match status" value="1"/>
</dbReference>
<dbReference type="STRING" id="180163.SAMN02745174_00823"/>
<organism evidence="10 11">
    <name type="scientific">Cetobacterium ceti</name>
    <dbReference type="NCBI Taxonomy" id="180163"/>
    <lineage>
        <taxon>Bacteria</taxon>
        <taxon>Fusobacteriati</taxon>
        <taxon>Fusobacteriota</taxon>
        <taxon>Fusobacteriia</taxon>
        <taxon>Fusobacteriales</taxon>
        <taxon>Fusobacteriaceae</taxon>
        <taxon>Cetobacterium</taxon>
    </lineage>
</organism>
<evidence type="ECO:0000256" key="7">
    <source>
        <dbReference type="ARBA" id="ARBA00023277"/>
    </source>
</evidence>
<comment type="similarity">
    <text evidence="2">Belongs to the disproportionating enzyme family.</text>
</comment>
<dbReference type="Gene3D" id="3.20.20.80">
    <property type="entry name" value="Glycosidases"/>
    <property type="match status" value="2"/>
</dbReference>
<dbReference type="EC" id="2.4.1.25" evidence="3"/>
<keyword evidence="7" id="KW-0119">Carbohydrate metabolism</keyword>
<protein>
    <recommendedName>
        <fullName evidence="4">4-alpha-glucanotransferase</fullName>
        <ecNumber evidence="3">2.4.1.25</ecNumber>
    </recommendedName>
    <alternativeName>
        <fullName evidence="8">Amylomaltase</fullName>
    </alternativeName>
    <alternativeName>
        <fullName evidence="9">Disproportionating enzyme</fullName>
    </alternativeName>
</protein>
<evidence type="ECO:0000313" key="10">
    <source>
        <dbReference type="EMBL" id="SJZ53248.1"/>
    </source>
</evidence>
<accession>A0A1T4LFA5</accession>
<evidence type="ECO:0000256" key="5">
    <source>
        <dbReference type="ARBA" id="ARBA00022676"/>
    </source>
</evidence>
<dbReference type="InterPro" id="IPR017853">
    <property type="entry name" value="GH"/>
</dbReference>
<dbReference type="RefSeq" id="WP_078693358.1">
    <property type="nucleotide sequence ID" value="NZ_FUWX01000006.1"/>
</dbReference>
<name>A0A1T4LFA5_9FUSO</name>
<dbReference type="Proteomes" id="UP000191153">
    <property type="component" value="Unassembled WGS sequence"/>
</dbReference>
<reference evidence="10 11" key="1">
    <citation type="submission" date="2017-02" db="EMBL/GenBank/DDBJ databases">
        <authorList>
            <person name="Peterson S.W."/>
        </authorList>
    </citation>
    <scope>NUCLEOTIDE SEQUENCE [LARGE SCALE GENOMIC DNA]</scope>
    <source>
        <strain evidence="10 11">ATCC 700028</strain>
    </source>
</reference>
<evidence type="ECO:0000256" key="4">
    <source>
        <dbReference type="ARBA" id="ARBA00020295"/>
    </source>
</evidence>
<dbReference type="GO" id="GO:0004134">
    <property type="term" value="F:4-alpha-glucanotransferase activity"/>
    <property type="evidence" value="ECO:0007669"/>
    <property type="project" value="UniProtKB-EC"/>
</dbReference>
<evidence type="ECO:0000256" key="9">
    <source>
        <dbReference type="ARBA" id="ARBA00031501"/>
    </source>
</evidence>
<keyword evidence="5" id="KW-0328">Glycosyltransferase</keyword>
<evidence type="ECO:0000256" key="6">
    <source>
        <dbReference type="ARBA" id="ARBA00022679"/>
    </source>
</evidence>
<evidence type="ECO:0000256" key="3">
    <source>
        <dbReference type="ARBA" id="ARBA00012560"/>
    </source>
</evidence>
<dbReference type="EMBL" id="FUWX01000006">
    <property type="protein sequence ID" value="SJZ53248.1"/>
    <property type="molecule type" value="Genomic_DNA"/>
</dbReference>
<keyword evidence="6 10" id="KW-0808">Transferase</keyword>
<comment type="catalytic activity">
    <reaction evidence="1">
        <text>Transfers a segment of a (1-&gt;4)-alpha-D-glucan to a new position in an acceptor, which may be glucose or a (1-&gt;4)-alpha-D-glucan.</text>
        <dbReference type="EC" id="2.4.1.25"/>
    </reaction>
</comment>
<evidence type="ECO:0000256" key="2">
    <source>
        <dbReference type="ARBA" id="ARBA00005684"/>
    </source>
</evidence>
<dbReference type="OrthoDB" id="9811841at2"/>
<dbReference type="PANTHER" id="PTHR32438:SF5">
    <property type="entry name" value="4-ALPHA-GLUCANOTRANSFERASE DPE1, CHLOROPLASTIC_AMYLOPLASTIC"/>
    <property type="match status" value="1"/>
</dbReference>
<dbReference type="PANTHER" id="PTHR32438">
    <property type="entry name" value="4-ALPHA-GLUCANOTRANSFERASE DPE1, CHLOROPLASTIC/AMYLOPLASTIC"/>
    <property type="match status" value="1"/>
</dbReference>
<sequence>MERGSGILLHITSLPNGILDKEAYKFIDFLQETGCKYWQILPLGIPVMGLSPYQCLSGKGSNYFLLDEDLVKKSYKEKEYNYENFKKFKKSNPWIFNFALFLSLKEFFNNTPWYQWPFEYRYKNKNRIQKIKLLLKEKIDFFIFREFFFRESWKNLKEYGNSKGIKIIGDIPIYVAHDSFDLWMNSNLFLISKKGTLLKKAGVPGDYFNKNGQLWGNPIYNWKIMEKNKFSWWITLLKDKLNFYDYIRIDHFRGFESYWSIPGKSIKANNGKWKKGPGKKLLKNFRKYPLIGEDLGIITDKVRTLLKESNIPGMEVFQFNENIQSYEKNKIVYSGTHDNMTLKEWLLLNNRVENNFQIIEKLFDSKSDVVIIPMQDYLNLGKEGRMNTPGTKENNWLWKMEKDYYSRDLIEKITQLNKKYKRG</sequence>
<dbReference type="GO" id="GO:0005975">
    <property type="term" value="P:carbohydrate metabolic process"/>
    <property type="evidence" value="ECO:0007669"/>
    <property type="project" value="InterPro"/>
</dbReference>
<dbReference type="InterPro" id="IPR003385">
    <property type="entry name" value="Glyco_hydro_77"/>
</dbReference>
<evidence type="ECO:0000256" key="1">
    <source>
        <dbReference type="ARBA" id="ARBA00000439"/>
    </source>
</evidence>
<dbReference type="AlphaFoldDB" id="A0A1T4LFA5"/>
<dbReference type="Pfam" id="PF02446">
    <property type="entry name" value="Glyco_hydro_77"/>
    <property type="match status" value="2"/>
</dbReference>
<gene>
    <name evidence="10" type="ORF">SAMN02745174_00823</name>
</gene>
<evidence type="ECO:0000256" key="8">
    <source>
        <dbReference type="ARBA" id="ARBA00031423"/>
    </source>
</evidence>
<evidence type="ECO:0000313" key="11">
    <source>
        <dbReference type="Proteomes" id="UP000191153"/>
    </source>
</evidence>
<keyword evidence="11" id="KW-1185">Reference proteome</keyword>